<dbReference type="Proteomes" id="UP001500653">
    <property type="component" value="Unassembled WGS sequence"/>
</dbReference>
<evidence type="ECO:0000313" key="3">
    <source>
        <dbReference type="Proteomes" id="UP001500653"/>
    </source>
</evidence>
<feature type="region of interest" description="Disordered" evidence="1">
    <location>
        <begin position="178"/>
        <end position="199"/>
    </location>
</feature>
<evidence type="ECO:0000313" key="2">
    <source>
        <dbReference type="EMBL" id="GAA1247673.1"/>
    </source>
</evidence>
<dbReference type="EMBL" id="BAAALN010000016">
    <property type="protein sequence ID" value="GAA1247673.1"/>
    <property type="molecule type" value="Genomic_DNA"/>
</dbReference>
<organism evidence="2 3">
    <name type="scientific">Prauserella halophila</name>
    <dbReference type="NCBI Taxonomy" id="185641"/>
    <lineage>
        <taxon>Bacteria</taxon>
        <taxon>Bacillati</taxon>
        <taxon>Actinomycetota</taxon>
        <taxon>Actinomycetes</taxon>
        <taxon>Pseudonocardiales</taxon>
        <taxon>Pseudonocardiaceae</taxon>
        <taxon>Prauserella</taxon>
    </lineage>
</organism>
<reference evidence="3" key="1">
    <citation type="journal article" date="2019" name="Int. J. Syst. Evol. Microbiol.">
        <title>The Global Catalogue of Microorganisms (GCM) 10K type strain sequencing project: providing services to taxonomists for standard genome sequencing and annotation.</title>
        <authorList>
            <consortium name="The Broad Institute Genomics Platform"/>
            <consortium name="The Broad Institute Genome Sequencing Center for Infectious Disease"/>
            <person name="Wu L."/>
            <person name="Ma J."/>
        </authorList>
    </citation>
    <scope>NUCLEOTIDE SEQUENCE [LARGE SCALE GENOMIC DNA]</scope>
    <source>
        <strain evidence="3">JCM 13023</strain>
    </source>
</reference>
<name>A0ABP4H1Y9_9PSEU</name>
<feature type="compositionally biased region" description="Basic and acidic residues" evidence="1">
    <location>
        <begin position="190"/>
        <end position="199"/>
    </location>
</feature>
<gene>
    <name evidence="2" type="ORF">GCM10009676_37330</name>
</gene>
<comment type="caution">
    <text evidence="2">The sequence shown here is derived from an EMBL/GenBank/DDBJ whole genome shotgun (WGS) entry which is preliminary data.</text>
</comment>
<keyword evidence="3" id="KW-1185">Reference proteome</keyword>
<evidence type="ECO:0000256" key="1">
    <source>
        <dbReference type="SAM" id="MobiDB-lite"/>
    </source>
</evidence>
<proteinExistence type="predicted"/>
<accession>A0ABP4H1Y9</accession>
<sequence length="199" mass="21741">MLVMTRRALLLAGTGMLRRVARELAVDGWQVVLPSRRYAPVPAGDPESHAVRWTAGNRRTTIGAGRATWVRAQWDEPAELARKAGEVLVEPADLLVAWVHETYREAVLAAVAPLLSAAAPVVEVTTIPTHREVVAPPAPYYPHRPTQQVLLGSTSDVAVGRPLRHEEIERGVLDAVGRALDGRPPSAHQLGERRPVRRP</sequence>
<protein>
    <submittedName>
        <fullName evidence="2">Uncharacterized protein</fullName>
    </submittedName>
</protein>